<dbReference type="Pfam" id="PF02954">
    <property type="entry name" value="HTH_8"/>
    <property type="match status" value="1"/>
</dbReference>
<dbReference type="GO" id="GO:0043565">
    <property type="term" value="F:sequence-specific DNA binding"/>
    <property type="evidence" value="ECO:0007669"/>
    <property type="project" value="InterPro"/>
</dbReference>
<keyword evidence="1" id="KW-0547">Nucleotide-binding</keyword>
<dbReference type="InterPro" id="IPR002078">
    <property type="entry name" value="Sigma_54_int"/>
</dbReference>
<dbReference type="GO" id="GO:0006355">
    <property type="term" value="P:regulation of DNA-templated transcription"/>
    <property type="evidence" value="ECO:0007669"/>
    <property type="project" value="InterPro"/>
</dbReference>
<dbReference type="STRING" id="617002.SAMN05660653_03082"/>
<evidence type="ECO:0000313" key="9">
    <source>
        <dbReference type="Proteomes" id="UP000198771"/>
    </source>
</evidence>
<dbReference type="InterPro" id="IPR025662">
    <property type="entry name" value="Sigma_54_int_dom_ATP-bd_1"/>
</dbReference>
<evidence type="ECO:0000256" key="6">
    <source>
        <dbReference type="ARBA" id="ARBA00023163"/>
    </source>
</evidence>
<gene>
    <name evidence="8" type="ORF">SAMN05660653_03082</name>
</gene>
<keyword evidence="6" id="KW-0804">Transcription</keyword>
<dbReference type="InterPro" id="IPR027417">
    <property type="entry name" value="P-loop_NTPase"/>
</dbReference>
<dbReference type="PANTHER" id="PTHR32071">
    <property type="entry name" value="TRANSCRIPTIONAL REGULATORY PROTEIN"/>
    <property type="match status" value="1"/>
</dbReference>
<keyword evidence="9" id="KW-1185">Reference proteome</keyword>
<keyword evidence="5" id="KW-0010">Activator</keyword>
<keyword evidence="2" id="KW-0067">ATP-binding</keyword>
<dbReference type="SUPFAM" id="SSF46689">
    <property type="entry name" value="Homeodomain-like"/>
    <property type="match status" value="1"/>
</dbReference>
<dbReference type="Proteomes" id="UP000198771">
    <property type="component" value="Unassembled WGS sequence"/>
</dbReference>
<dbReference type="SMART" id="SM00382">
    <property type="entry name" value="AAA"/>
    <property type="match status" value="1"/>
</dbReference>
<protein>
    <submittedName>
        <fullName evidence="8">Transcriptional regulator containing GAF, AAA-type ATPase, and DNA-binding Fis domains</fullName>
    </submittedName>
</protein>
<dbReference type="CDD" id="cd00009">
    <property type="entry name" value="AAA"/>
    <property type="match status" value="1"/>
</dbReference>
<dbReference type="Pfam" id="PF25601">
    <property type="entry name" value="AAA_lid_14"/>
    <property type="match status" value="1"/>
</dbReference>
<dbReference type="GO" id="GO:0005524">
    <property type="term" value="F:ATP binding"/>
    <property type="evidence" value="ECO:0007669"/>
    <property type="project" value="UniProtKB-KW"/>
</dbReference>
<accession>A0A1G6ER84</accession>
<name>A0A1G6ER84_9BACT</name>
<dbReference type="InterPro" id="IPR002197">
    <property type="entry name" value="HTH_Fis"/>
</dbReference>
<dbReference type="InterPro" id="IPR003593">
    <property type="entry name" value="AAA+_ATPase"/>
</dbReference>
<sequence length="518" mass="58698">MDENVFFREATLRICSSLNLQRAMERTLEYISGYIPADSLQIGLFDPDLRVLRSIVRIRPDNWPDLHTTIPVPEGAMANVLRQWRSEPSFEVINDWRGREPDILPLLRMIWPEDVSLLRTDLALESRRIGILVLGVQGRNRYEEDHARLMNTLNEPFAIAVANALQYQEVVRLKEMLEDDNRYLSTELRNVAGDRIIGADLGLREVMQLVRQVGPLESPVLLLGETGTGKELLAHALHMVSPRHKGPFVKVNCGGLPESLLDSELFGHEKGAFTGALALKRGRFERAQEGTIFLDEIGELSPGAQVKLLRVLQQREIERVGGTQTISVDVRIVSATHRNLEQMVRDGTFREDLWFRLNVFPIMIPPLRHRPQDIPALLDYIVSKKCREMKIARKVRLASGTMDRLKQHGWPGNVRELQNLVERSLIHCQSIRPDSGDLILELHPSGPVSARPDSGVDQEEIVPFDLAVSRMITRTLERTDGRIIGPRGAAQLLGLHPSTLRGKMRKLNILAERRKRGN</sequence>
<dbReference type="PROSITE" id="PS00676">
    <property type="entry name" value="SIGMA54_INTERACT_2"/>
    <property type="match status" value="1"/>
</dbReference>
<dbReference type="Gene3D" id="3.40.50.300">
    <property type="entry name" value="P-loop containing nucleotide triphosphate hydrolases"/>
    <property type="match status" value="1"/>
</dbReference>
<dbReference type="InterPro" id="IPR029016">
    <property type="entry name" value="GAF-like_dom_sf"/>
</dbReference>
<evidence type="ECO:0000259" key="7">
    <source>
        <dbReference type="PROSITE" id="PS50045"/>
    </source>
</evidence>
<evidence type="ECO:0000256" key="3">
    <source>
        <dbReference type="ARBA" id="ARBA00023015"/>
    </source>
</evidence>
<dbReference type="InterPro" id="IPR025944">
    <property type="entry name" value="Sigma_54_int_dom_CS"/>
</dbReference>
<dbReference type="Gene3D" id="1.10.10.60">
    <property type="entry name" value="Homeodomain-like"/>
    <property type="match status" value="1"/>
</dbReference>
<organism evidence="8 9">
    <name type="scientific">Desulfonatronum thiosulfatophilum</name>
    <dbReference type="NCBI Taxonomy" id="617002"/>
    <lineage>
        <taxon>Bacteria</taxon>
        <taxon>Pseudomonadati</taxon>
        <taxon>Thermodesulfobacteriota</taxon>
        <taxon>Desulfovibrionia</taxon>
        <taxon>Desulfovibrionales</taxon>
        <taxon>Desulfonatronaceae</taxon>
        <taxon>Desulfonatronum</taxon>
    </lineage>
</organism>
<evidence type="ECO:0000256" key="1">
    <source>
        <dbReference type="ARBA" id="ARBA00022741"/>
    </source>
</evidence>
<dbReference type="InterPro" id="IPR058031">
    <property type="entry name" value="AAA_lid_NorR"/>
</dbReference>
<dbReference type="SUPFAM" id="SSF52540">
    <property type="entry name" value="P-loop containing nucleoside triphosphate hydrolases"/>
    <property type="match status" value="1"/>
</dbReference>
<feature type="domain" description="Sigma-54 factor interaction" evidence="7">
    <location>
        <begin position="196"/>
        <end position="426"/>
    </location>
</feature>
<reference evidence="8 9" key="1">
    <citation type="submission" date="2016-10" db="EMBL/GenBank/DDBJ databases">
        <authorList>
            <person name="de Groot N.N."/>
        </authorList>
    </citation>
    <scope>NUCLEOTIDE SEQUENCE [LARGE SCALE GENOMIC DNA]</scope>
    <source>
        <strain evidence="8 9">ASO4-2</strain>
    </source>
</reference>
<dbReference type="PANTHER" id="PTHR32071:SF117">
    <property type="entry name" value="PTS-DEPENDENT DIHYDROXYACETONE KINASE OPERON REGULATORY PROTEIN-RELATED"/>
    <property type="match status" value="1"/>
</dbReference>
<dbReference type="EMBL" id="FMXO01000021">
    <property type="protein sequence ID" value="SDB60059.1"/>
    <property type="molecule type" value="Genomic_DNA"/>
</dbReference>
<evidence type="ECO:0000256" key="4">
    <source>
        <dbReference type="ARBA" id="ARBA00023125"/>
    </source>
</evidence>
<dbReference type="RefSeq" id="WP_092123680.1">
    <property type="nucleotide sequence ID" value="NZ_FMXO01000021.1"/>
</dbReference>
<dbReference type="Pfam" id="PF00158">
    <property type="entry name" value="Sigma54_activat"/>
    <property type="match status" value="1"/>
</dbReference>
<dbReference type="OrthoDB" id="9763792at2"/>
<dbReference type="PROSITE" id="PS00675">
    <property type="entry name" value="SIGMA54_INTERACT_1"/>
    <property type="match status" value="1"/>
</dbReference>
<keyword evidence="4 8" id="KW-0238">DNA-binding</keyword>
<evidence type="ECO:0000256" key="5">
    <source>
        <dbReference type="ARBA" id="ARBA00023159"/>
    </source>
</evidence>
<dbReference type="Gene3D" id="3.30.450.40">
    <property type="match status" value="1"/>
</dbReference>
<dbReference type="PROSITE" id="PS50045">
    <property type="entry name" value="SIGMA54_INTERACT_4"/>
    <property type="match status" value="1"/>
</dbReference>
<keyword evidence="3" id="KW-0805">Transcription regulation</keyword>
<dbReference type="PROSITE" id="PS00688">
    <property type="entry name" value="SIGMA54_INTERACT_3"/>
    <property type="match status" value="1"/>
</dbReference>
<dbReference type="InterPro" id="IPR009057">
    <property type="entry name" value="Homeodomain-like_sf"/>
</dbReference>
<dbReference type="AlphaFoldDB" id="A0A1G6ER84"/>
<dbReference type="SUPFAM" id="SSF55781">
    <property type="entry name" value="GAF domain-like"/>
    <property type="match status" value="1"/>
</dbReference>
<dbReference type="InterPro" id="IPR025943">
    <property type="entry name" value="Sigma_54_int_dom_ATP-bd_2"/>
</dbReference>
<dbReference type="Gene3D" id="1.10.8.60">
    <property type="match status" value="1"/>
</dbReference>
<evidence type="ECO:0000313" key="8">
    <source>
        <dbReference type="EMBL" id="SDB60059.1"/>
    </source>
</evidence>
<dbReference type="FunFam" id="3.40.50.300:FF:000006">
    <property type="entry name" value="DNA-binding transcriptional regulator NtrC"/>
    <property type="match status" value="1"/>
</dbReference>
<proteinExistence type="predicted"/>
<evidence type="ECO:0000256" key="2">
    <source>
        <dbReference type="ARBA" id="ARBA00022840"/>
    </source>
</evidence>